<dbReference type="SFLD" id="SFLDG01384">
    <property type="entry name" value="thioether_bond_formation_requi"/>
    <property type="match status" value="1"/>
</dbReference>
<dbReference type="CDD" id="cd01335">
    <property type="entry name" value="Radical_SAM"/>
    <property type="match status" value="1"/>
</dbReference>
<dbReference type="SFLD" id="SFLDF00289">
    <property type="entry name" value="anaerobic_Cys-type_sulfatase-m"/>
    <property type="match status" value="1"/>
</dbReference>
<dbReference type="InterPro" id="IPR007197">
    <property type="entry name" value="rSAM"/>
</dbReference>
<accession>A0A1C7IC20</accession>
<dbReference type="InterPro" id="IPR023867">
    <property type="entry name" value="Sulphatase_maturase_rSAM"/>
</dbReference>
<dbReference type="GO" id="GO:0016491">
    <property type="term" value="F:oxidoreductase activity"/>
    <property type="evidence" value="ECO:0007669"/>
    <property type="project" value="InterPro"/>
</dbReference>
<dbReference type="Gene3D" id="3.20.20.70">
    <property type="entry name" value="Aldolase class I"/>
    <property type="match status" value="1"/>
</dbReference>
<dbReference type="InterPro" id="IPR034485">
    <property type="entry name" value="Anaerobic_Cys-type_sulfatase-m"/>
</dbReference>
<keyword evidence="3" id="KW-0479">Metal-binding</keyword>
<dbReference type="PANTHER" id="PTHR43273">
    <property type="entry name" value="ANAEROBIC SULFATASE-MATURATING ENZYME HOMOLOG ASLB-RELATED"/>
    <property type="match status" value="1"/>
</dbReference>
<evidence type="ECO:0000256" key="2">
    <source>
        <dbReference type="ARBA" id="ARBA00022691"/>
    </source>
</evidence>
<evidence type="ECO:0000256" key="5">
    <source>
        <dbReference type="ARBA" id="ARBA00023014"/>
    </source>
</evidence>
<keyword evidence="2" id="KW-0949">S-adenosyl-L-methionine</keyword>
<evidence type="ECO:0000313" key="8">
    <source>
        <dbReference type="EMBL" id="ANU76474.1"/>
    </source>
</evidence>
<evidence type="ECO:0000256" key="1">
    <source>
        <dbReference type="ARBA" id="ARBA00001966"/>
    </source>
</evidence>
<evidence type="ECO:0000313" key="9">
    <source>
        <dbReference type="Proteomes" id="UP000092574"/>
    </source>
</evidence>
<name>A0A1C7IC20_9FIRM</name>
<keyword evidence="4" id="KW-0408">Iron</keyword>
<keyword evidence="9" id="KW-1185">Reference proteome</keyword>
<evidence type="ECO:0000259" key="7">
    <source>
        <dbReference type="PROSITE" id="PS51918"/>
    </source>
</evidence>
<dbReference type="Proteomes" id="UP000092574">
    <property type="component" value="Chromosome"/>
</dbReference>
<evidence type="ECO:0000256" key="4">
    <source>
        <dbReference type="ARBA" id="ARBA00023004"/>
    </source>
</evidence>
<dbReference type="SFLD" id="SFLDG01072">
    <property type="entry name" value="dehydrogenase_like"/>
    <property type="match status" value="1"/>
</dbReference>
<comment type="similarity">
    <text evidence="6">Belongs to the radical SAM superfamily. Anaerobic sulfatase-maturating enzyme family.</text>
</comment>
<dbReference type="InterPro" id="IPR023885">
    <property type="entry name" value="4Fe4S-binding_SPASM_dom"/>
</dbReference>
<sequence length="383" mass="44115">MVDTLHLLIKPASGNCNMRCSYCFYADEACSREIQSYGIMELDTAQTLIEKALDYAEKRCTFTFQGGEPTLAGLSYYRAFTEIVKKNNKKKIQTEYNIQTNGYRMGEDWFPFLKENKFLVGISLDGGRDCHDRLRRDAKGEGTFKPVMKTIAALKKHGIEFNILTVVTGYSAGHAQRLYSFFKKQGLYCQQYIECLDPIGEIQGTGTYSLSPEKYGLFLKSLFDCWYQDIKKKAGRPSEEKSVYIRYFENLAAILKGQAPELCSLRGVCGIQWVAEADGSLYPCDFYALDAWRLGNIKNNTFEEMDAKREELGFIRGSRILPKECRECPYLVLCRNGCRRLCRTEKQVDGTYIRGKNYYCEAYKAFFAYALPRLQEIVHIWER</sequence>
<dbReference type="SFLD" id="SFLDS00029">
    <property type="entry name" value="Radical_SAM"/>
    <property type="match status" value="1"/>
</dbReference>
<evidence type="ECO:0000256" key="6">
    <source>
        <dbReference type="ARBA" id="ARBA00023601"/>
    </source>
</evidence>
<dbReference type="RefSeq" id="WP_065542638.1">
    <property type="nucleotide sequence ID" value="NZ_CP015405.2"/>
</dbReference>
<proteinExistence type="inferred from homology"/>
<dbReference type="PROSITE" id="PS51918">
    <property type="entry name" value="RADICAL_SAM"/>
    <property type="match status" value="1"/>
</dbReference>
<dbReference type="NCBIfam" id="TIGR04085">
    <property type="entry name" value="rSAM_more_4Fe4S"/>
    <property type="match status" value="1"/>
</dbReference>
<organism evidence="8 9">
    <name type="scientific">Blautia pseudococcoides</name>
    <dbReference type="NCBI Taxonomy" id="1796616"/>
    <lineage>
        <taxon>Bacteria</taxon>
        <taxon>Bacillati</taxon>
        <taxon>Bacillota</taxon>
        <taxon>Clostridia</taxon>
        <taxon>Lachnospirales</taxon>
        <taxon>Lachnospiraceae</taxon>
        <taxon>Blautia</taxon>
    </lineage>
</organism>
<dbReference type="OrthoDB" id="9808591at2"/>
<dbReference type="SUPFAM" id="SSF102114">
    <property type="entry name" value="Radical SAM enzymes"/>
    <property type="match status" value="1"/>
</dbReference>
<protein>
    <submittedName>
        <fullName evidence="8">Anaerobic sulfatase maturase</fullName>
    </submittedName>
</protein>
<dbReference type="InterPro" id="IPR013785">
    <property type="entry name" value="Aldolase_TIM"/>
</dbReference>
<reference evidence="8" key="1">
    <citation type="submission" date="2017-04" db="EMBL/GenBank/DDBJ databases">
        <title>Complete Genome Sequences of Twelve Strains of a Stable Defined Moderately Diverse Mouse Microbiota 2 (sDMDMm2).</title>
        <authorList>
            <person name="Uchimura Y."/>
            <person name="Wyss M."/>
            <person name="Brugiroux S."/>
            <person name="Limenitakis J.P."/>
            <person name="Stecher B."/>
            <person name="McCoy K.D."/>
            <person name="Macpherson A.J."/>
        </authorList>
    </citation>
    <scope>NUCLEOTIDE SEQUENCE</scope>
    <source>
        <strain evidence="8">YL58</strain>
    </source>
</reference>
<dbReference type="STRING" id="1796616.A4V09_12270"/>
<gene>
    <name evidence="8" type="ORF">A4V09_12270</name>
</gene>
<dbReference type="InterPro" id="IPR058240">
    <property type="entry name" value="rSAM_sf"/>
</dbReference>
<dbReference type="SFLD" id="SFLDG01386">
    <property type="entry name" value="main_SPASM_domain-containing"/>
    <property type="match status" value="1"/>
</dbReference>
<dbReference type="KEGG" id="byl:A4V09_12270"/>
<feature type="domain" description="Radical SAM core" evidence="7">
    <location>
        <begin position="1"/>
        <end position="237"/>
    </location>
</feature>
<dbReference type="GO" id="GO:0046872">
    <property type="term" value="F:metal ion binding"/>
    <property type="evidence" value="ECO:0007669"/>
    <property type="project" value="UniProtKB-KW"/>
</dbReference>
<comment type="cofactor">
    <cofactor evidence="1">
        <name>[4Fe-4S] cluster</name>
        <dbReference type="ChEBI" id="CHEBI:49883"/>
    </cofactor>
</comment>
<keyword evidence="5" id="KW-0411">Iron-sulfur</keyword>
<evidence type="ECO:0000256" key="3">
    <source>
        <dbReference type="ARBA" id="ARBA00022723"/>
    </source>
</evidence>
<dbReference type="Pfam" id="PF04055">
    <property type="entry name" value="Radical_SAM"/>
    <property type="match status" value="1"/>
</dbReference>
<dbReference type="PANTHER" id="PTHR43273:SF3">
    <property type="entry name" value="ANAEROBIC SULFATASE-MATURATING ENZYME HOMOLOG ASLB-RELATED"/>
    <property type="match status" value="1"/>
</dbReference>
<dbReference type="AlphaFoldDB" id="A0A1C7IC20"/>
<dbReference type="SFLD" id="SFLDG01067">
    <property type="entry name" value="SPASM/twitch_domain_containing"/>
    <property type="match status" value="1"/>
</dbReference>
<dbReference type="GO" id="GO:0051536">
    <property type="term" value="F:iron-sulfur cluster binding"/>
    <property type="evidence" value="ECO:0007669"/>
    <property type="project" value="UniProtKB-KW"/>
</dbReference>
<dbReference type="EMBL" id="CP015405">
    <property type="protein sequence ID" value="ANU76474.1"/>
    <property type="molecule type" value="Genomic_DNA"/>
</dbReference>